<feature type="domain" description="CSC1/OSCA1-like cytosolic" evidence="12">
    <location>
        <begin position="187"/>
        <end position="374"/>
    </location>
</feature>
<dbReference type="InterPro" id="IPR032880">
    <property type="entry name" value="CSC1/OSCA1-like_N"/>
</dbReference>
<keyword evidence="14" id="KW-1185">Reference proteome</keyword>
<reference evidence="13" key="1">
    <citation type="submission" date="2013-08" db="EMBL/GenBank/DDBJ databases">
        <title>Gene expansion shapes genome architecture in the human pathogen Lichtheimia corymbifera: an evolutionary genomics analysis in the ancient terrestrial Mucorales (Mucoromycotina).</title>
        <authorList>
            <person name="Schwartze V.U."/>
            <person name="Winter S."/>
            <person name="Shelest E."/>
            <person name="Marcet-Houben M."/>
            <person name="Horn F."/>
            <person name="Wehner S."/>
            <person name="Hoffmann K."/>
            <person name="Riege K."/>
            <person name="Sammeth M."/>
            <person name="Nowrousian M."/>
            <person name="Valiante V."/>
            <person name="Linde J."/>
            <person name="Jacobsen I.D."/>
            <person name="Marz M."/>
            <person name="Brakhage A.A."/>
            <person name="Gabaldon T."/>
            <person name="Bocker S."/>
            <person name="Voigt K."/>
        </authorList>
    </citation>
    <scope>NUCLEOTIDE SEQUENCE [LARGE SCALE GENOMIC DNA]</scope>
    <source>
        <strain evidence="13">FSU 9682</strain>
    </source>
</reference>
<accession>A0A068SAU7</accession>
<evidence type="ECO:0000259" key="11">
    <source>
        <dbReference type="Pfam" id="PF13967"/>
    </source>
</evidence>
<dbReference type="OrthoDB" id="1076608at2759"/>
<dbReference type="STRING" id="1263082.A0A068SAU7"/>
<dbReference type="EMBL" id="CBTN010000070">
    <property type="protein sequence ID" value="CDH59434.1"/>
    <property type="molecule type" value="Genomic_DNA"/>
</dbReference>
<feature type="transmembrane region" description="Helical" evidence="8">
    <location>
        <begin position="387"/>
        <end position="413"/>
    </location>
</feature>
<keyword evidence="4 8" id="KW-0812">Transmembrane</keyword>
<keyword evidence="3" id="KW-0813">Transport</keyword>
<evidence type="ECO:0000313" key="14">
    <source>
        <dbReference type="Proteomes" id="UP000027586"/>
    </source>
</evidence>
<evidence type="ECO:0000256" key="5">
    <source>
        <dbReference type="ARBA" id="ARBA00022989"/>
    </source>
</evidence>
<keyword evidence="6 8" id="KW-0472">Membrane</keyword>
<comment type="subcellular location">
    <subcellularLocation>
        <location evidence="1">Membrane</location>
        <topology evidence="1">Multi-pass membrane protein</topology>
    </subcellularLocation>
</comment>
<dbReference type="Pfam" id="PF12621">
    <property type="entry name" value="PHM7_ext"/>
    <property type="match status" value="1"/>
</dbReference>
<evidence type="ECO:0000256" key="2">
    <source>
        <dbReference type="ARBA" id="ARBA00007779"/>
    </source>
</evidence>
<gene>
    <name evidence="13" type="ORF">LCOR_10246.1</name>
</gene>
<evidence type="ECO:0000313" key="13">
    <source>
        <dbReference type="EMBL" id="CDH59434.1"/>
    </source>
</evidence>
<dbReference type="AlphaFoldDB" id="A0A068SAU7"/>
<evidence type="ECO:0000256" key="8">
    <source>
        <dbReference type="SAM" id="Phobius"/>
    </source>
</evidence>
<feature type="transmembrane region" description="Helical" evidence="8">
    <location>
        <begin position="599"/>
        <end position="620"/>
    </location>
</feature>
<evidence type="ECO:0000259" key="9">
    <source>
        <dbReference type="Pfam" id="PF02714"/>
    </source>
</evidence>
<feature type="domain" description="CSC1/OSCA1-like 7TM region" evidence="9">
    <location>
        <begin position="385"/>
        <end position="656"/>
    </location>
</feature>
<name>A0A068SAU7_9FUNG</name>
<feature type="transmembrane region" description="Helical" evidence="8">
    <location>
        <begin position="20"/>
        <end position="39"/>
    </location>
</feature>
<dbReference type="InterPro" id="IPR027815">
    <property type="entry name" value="CSC1/OSCA1-like_cyt"/>
</dbReference>
<evidence type="ECO:0000256" key="6">
    <source>
        <dbReference type="ARBA" id="ARBA00023136"/>
    </source>
</evidence>
<organism evidence="13 14">
    <name type="scientific">Lichtheimia corymbifera JMRC:FSU:9682</name>
    <dbReference type="NCBI Taxonomy" id="1263082"/>
    <lineage>
        <taxon>Eukaryota</taxon>
        <taxon>Fungi</taxon>
        <taxon>Fungi incertae sedis</taxon>
        <taxon>Mucoromycota</taxon>
        <taxon>Mucoromycotina</taxon>
        <taxon>Mucoromycetes</taxon>
        <taxon>Mucorales</taxon>
        <taxon>Lichtheimiaceae</taxon>
        <taxon>Lichtheimia</taxon>
    </lineage>
</organism>
<dbReference type="Proteomes" id="UP000027586">
    <property type="component" value="Unassembled WGS sequence"/>
</dbReference>
<feature type="transmembrane region" description="Helical" evidence="8">
    <location>
        <begin position="96"/>
        <end position="116"/>
    </location>
</feature>
<dbReference type="Pfam" id="PF14703">
    <property type="entry name" value="PHM7_cyt"/>
    <property type="match status" value="1"/>
</dbReference>
<evidence type="ECO:0000256" key="4">
    <source>
        <dbReference type="ARBA" id="ARBA00022692"/>
    </source>
</evidence>
<dbReference type="Pfam" id="PF13967">
    <property type="entry name" value="RSN1_TM"/>
    <property type="match status" value="1"/>
</dbReference>
<protein>
    <submittedName>
        <fullName evidence="13">Duf221-domain-containing protein</fullName>
    </submittedName>
</protein>
<feature type="transmembrane region" description="Helical" evidence="8">
    <location>
        <begin position="641"/>
        <end position="659"/>
    </location>
</feature>
<feature type="region of interest" description="Disordered" evidence="7">
    <location>
        <begin position="733"/>
        <end position="752"/>
    </location>
</feature>
<feature type="transmembrane region" description="Helical" evidence="8">
    <location>
        <begin position="525"/>
        <end position="554"/>
    </location>
</feature>
<dbReference type="PANTHER" id="PTHR13018:SF139">
    <property type="entry name" value="PHOSPHATE METABOLISM PROTEIN 7"/>
    <property type="match status" value="1"/>
</dbReference>
<feature type="transmembrane region" description="Helical" evidence="8">
    <location>
        <begin position="481"/>
        <end position="505"/>
    </location>
</feature>
<evidence type="ECO:0000256" key="1">
    <source>
        <dbReference type="ARBA" id="ARBA00004141"/>
    </source>
</evidence>
<dbReference type="InterPro" id="IPR045122">
    <property type="entry name" value="Csc1-like"/>
</dbReference>
<sequence length="935" mass="106046">MADSPGDQLHADQSISTFTSALWFNAAVAGGYFTAFLVLRRYRPRVYKPRTFLVEKSRQPPPIDDGLFTWIWTLLRIPDKDVLQAIGLDRFMVLRFLRMAIVTFVSFSVLAVPILIPINLVDQRDSEGLNRLTMGNVKDPERTWAHLVLSVVLSVGIIYYTYRETRTFLVLRRQYLLSPEYATSVTARTLYVPSIPGSVNNVKALTKIFSRFPGGVRRIWLTRNMKDLPDTVVERQAHVANLEKAMTTTISACYKYYAKKGRQEELESGPKSLIPEKLRPTHRVSPLPLPFSLPLVGRKVDSIDYYHEQIHELNEKILRAQRSPESYSQLSSAFIEFNQQIAAHMAAQCVIHSKELQMAPRFVQISPTDIIWDNMNIKSLERLGRRVISWSLTTAIVIFWAIPITFVQAVSNIQSLAKVLPFLTVLEELPTTVVGIIQGIFPAIALAILVALVPIIFRFLSVQEGIPQNSMVDLSLLHKYFFFLFVDVVLVSTIAGGAINTFVAIKENPLSVVNMLAETLPKASTFFITYVMLQSFTSGSSMLQLVPLILSYVLPFLSTTPRDIYIRKGKCPNIQLGTLIPTHTVIFVLGIEYSVIAPLILPFVCLYFILQYFVYLYQFLFVYEMGYESGGLAFPRAIRHVYIGMFTWQLTMIGLFAVQKALPQMIIMIITLVVSCSALALYDMSFKPLFKYLPVHEDEKEMKKIVSKAGSAGGAEAAANAFTFDDDKRILTEPDKEDESDPDNDDDGVAFEDDDYDDYDMASVQSGQQQYQLRRRKRRESETTAVVVDAYHARDTLRKRIREQMRHSTQSIANNTSFAVNSARLMFHVESYMHPSLYRMQPTVWLPEDDLGIARYEMEQLKKLDIRTSCEGVKAMHRGKRGQKTKIVVDESLIIDGGKGVPGEVPSQNENSRINDYVRHVQDSYNVIEALALTI</sequence>
<feature type="transmembrane region" description="Helical" evidence="8">
    <location>
        <begin position="665"/>
        <end position="682"/>
    </location>
</feature>
<dbReference type="VEuPathDB" id="FungiDB:LCOR_10246.1"/>
<dbReference type="GO" id="GO:0005227">
    <property type="term" value="F:calcium-activated cation channel activity"/>
    <property type="evidence" value="ECO:0007669"/>
    <property type="project" value="InterPro"/>
</dbReference>
<dbReference type="InterPro" id="IPR022257">
    <property type="entry name" value="PHM7_ext"/>
</dbReference>
<proteinExistence type="inferred from homology"/>
<evidence type="ECO:0000259" key="10">
    <source>
        <dbReference type="Pfam" id="PF12621"/>
    </source>
</evidence>
<evidence type="ECO:0000259" key="12">
    <source>
        <dbReference type="Pfam" id="PF14703"/>
    </source>
</evidence>
<dbReference type="PANTHER" id="PTHR13018">
    <property type="entry name" value="PROBABLE MEMBRANE PROTEIN DUF221-RELATED"/>
    <property type="match status" value="1"/>
</dbReference>
<dbReference type="InterPro" id="IPR003864">
    <property type="entry name" value="CSC1/OSCA1-like_7TM"/>
</dbReference>
<feature type="compositionally biased region" description="Acidic residues" evidence="7">
    <location>
        <begin position="735"/>
        <end position="752"/>
    </location>
</feature>
<evidence type="ECO:0000256" key="3">
    <source>
        <dbReference type="ARBA" id="ARBA00022448"/>
    </source>
</evidence>
<evidence type="ECO:0000256" key="7">
    <source>
        <dbReference type="SAM" id="MobiDB-lite"/>
    </source>
</evidence>
<comment type="caution">
    <text evidence="13">The sequence shown here is derived from an EMBL/GenBank/DDBJ whole genome shotgun (WGS) entry which is preliminary data.</text>
</comment>
<feature type="domain" description="10TM putative phosphate transporter extracellular tail" evidence="10">
    <location>
        <begin position="816"/>
        <end position="872"/>
    </location>
</feature>
<feature type="transmembrane region" description="Helical" evidence="8">
    <location>
        <begin position="433"/>
        <end position="460"/>
    </location>
</feature>
<dbReference type="Pfam" id="PF02714">
    <property type="entry name" value="RSN1_7TM"/>
    <property type="match status" value="1"/>
</dbReference>
<comment type="similarity">
    <text evidence="2">Belongs to the CSC1 (TC 1.A.17) family.</text>
</comment>
<feature type="domain" description="CSC1/OSCA1-like N-terminal transmembrane" evidence="11">
    <location>
        <begin position="18"/>
        <end position="164"/>
    </location>
</feature>
<dbReference type="GO" id="GO:0005886">
    <property type="term" value="C:plasma membrane"/>
    <property type="evidence" value="ECO:0007669"/>
    <property type="project" value="TreeGrafter"/>
</dbReference>
<keyword evidence="5 8" id="KW-1133">Transmembrane helix</keyword>
<feature type="transmembrane region" description="Helical" evidence="8">
    <location>
        <begin position="144"/>
        <end position="162"/>
    </location>
</feature>